<feature type="region of interest" description="Disordered" evidence="1">
    <location>
        <begin position="53"/>
        <end position="74"/>
    </location>
</feature>
<sequence length="96" mass="10834">MYNRRNEGIDQLMPVMLELPTAARHARAKSYDPERASLASRLLLGALSGGDTAAYHRQSPRRLPPSMLQPVTFHGEDDDRATRVKLKAVDESEDMW</sequence>
<accession>A0ABP6QDH9</accession>
<gene>
    <name evidence="2" type="ORF">GCM10010468_35640</name>
</gene>
<organism evidence="2 3">
    <name type="scientific">Actinocorallia longicatena</name>
    <dbReference type="NCBI Taxonomy" id="111803"/>
    <lineage>
        <taxon>Bacteria</taxon>
        <taxon>Bacillati</taxon>
        <taxon>Actinomycetota</taxon>
        <taxon>Actinomycetes</taxon>
        <taxon>Streptosporangiales</taxon>
        <taxon>Thermomonosporaceae</taxon>
        <taxon>Actinocorallia</taxon>
    </lineage>
</organism>
<dbReference type="Proteomes" id="UP001501237">
    <property type="component" value="Unassembled WGS sequence"/>
</dbReference>
<protein>
    <submittedName>
        <fullName evidence="2">Uncharacterized protein</fullName>
    </submittedName>
</protein>
<evidence type="ECO:0000256" key="1">
    <source>
        <dbReference type="SAM" id="MobiDB-lite"/>
    </source>
</evidence>
<name>A0ABP6QDH9_9ACTN</name>
<keyword evidence="3" id="KW-1185">Reference proteome</keyword>
<proteinExistence type="predicted"/>
<dbReference type="EMBL" id="BAAAUV010000008">
    <property type="protein sequence ID" value="GAA3214740.1"/>
    <property type="molecule type" value="Genomic_DNA"/>
</dbReference>
<reference evidence="3" key="1">
    <citation type="journal article" date="2019" name="Int. J. Syst. Evol. Microbiol.">
        <title>The Global Catalogue of Microorganisms (GCM) 10K type strain sequencing project: providing services to taxonomists for standard genome sequencing and annotation.</title>
        <authorList>
            <consortium name="The Broad Institute Genomics Platform"/>
            <consortium name="The Broad Institute Genome Sequencing Center for Infectious Disease"/>
            <person name="Wu L."/>
            <person name="Ma J."/>
        </authorList>
    </citation>
    <scope>NUCLEOTIDE SEQUENCE [LARGE SCALE GENOMIC DNA]</scope>
    <source>
        <strain evidence="3">JCM 9377</strain>
    </source>
</reference>
<comment type="caution">
    <text evidence="2">The sequence shown here is derived from an EMBL/GenBank/DDBJ whole genome shotgun (WGS) entry which is preliminary data.</text>
</comment>
<evidence type="ECO:0000313" key="3">
    <source>
        <dbReference type="Proteomes" id="UP001501237"/>
    </source>
</evidence>
<evidence type="ECO:0000313" key="2">
    <source>
        <dbReference type="EMBL" id="GAA3214740.1"/>
    </source>
</evidence>